<dbReference type="GeneID" id="15391969"/>
<evidence type="ECO:0000256" key="5">
    <source>
        <dbReference type="ARBA" id="ARBA00022723"/>
    </source>
</evidence>
<dbReference type="InterPro" id="IPR017900">
    <property type="entry name" value="4Fe4S_Fe_S_CS"/>
</dbReference>
<evidence type="ECO:0000256" key="8">
    <source>
        <dbReference type="ARBA" id="ARBA00023004"/>
    </source>
</evidence>
<dbReference type="InterPro" id="IPR017896">
    <property type="entry name" value="4Fe4S_Fe-S-bd"/>
</dbReference>
<dbReference type="HOGENOM" id="CLU_139698_1_1_2"/>
<dbReference type="EMBL" id="CP005290">
    <property type="protein sequence ID" value="AGK60355.1"/>
    <property type="molecule type" value="Genomic_DNA"/>
</dbReference>
<keyword evidence="12" id="KW-1185">Reference proteome</keyword>
<name>N0BJM9_9EURY</name>
<evidence type="ECO:0000256" key="9">
    <source>
        <dbReference type="ARBA" id="ARBA00023014"/>
    </source>
</evidence>
<evidence type="ECO:0000259" key="10">
    <source>
        <dbReference type="PROSITE" id="PS51379"/>
    </source>
</evidence>
<evidence type="ECO:0000256" key="3">
    <source>
        <dbReference type="ARBA" id="ARBA00022448"/>
    </source>
</evidence>
<dbReference type="InterPro" id="IPR011898">
    <property type="entry name" value="PorD_KorD"/>
</dbReference>
<dbReference type="PANTHER" id="PTHR43724:SF1">
    <property type="entry name" value="PYRUVATE SYNTHASE SUBUNIT PORD"/>
    <property type="match status" value="1"/>
</dbReference>
<dbReference type="KEGG" id="ast:Asulf_00323"/>
<evidence type="ECO:0000313" key="12">
    <source>
        <dbReference type="Proteomes" id="UP000013307"/>
    </source>
</evidence>
<dbReference type="AlphaFoldDB" id="N0BJM9"/>
<organism evidence="11 12">
    <name type="scientific">Archaeoglobus sulfaticallidus PM70-1</name>
    <dbReference type="NCBI Taxonomy" id="387631"/>
    <lineage>
        <taxon>Archaea</taxon>
        <taxon>Methanobacteriati</taxon>
        <taxon>Methanobacteriota</taxon>
        <taxon>Archaeoglobi</taxon>
        <taxon>Archaeoglobales</taxon>
        <taxon>Archaeoglobaceae</taxon>
        <taxon>Archaeoglobus</taxon>
    </lineage>
</organism>
<keyword evidence="5" id="KW-0479">Metal-binding</keyword>
<evidence type="ECO:0000256" key="1">
    <source>
        <dbReference type="ARBA" id="ARBA00001966"/>
    </source>
</evidence>
<dbReference type="SUPFAM" id="SSF54862">
    <property type="entry name" value="4Fe-4S ferredoxins"/>
    <property type="match status" value="1"/>
</dbReference>
<dbReference type="OrthoDB" id="23478at2157"/>
<evidence type="ECO:0000256" key="7">
    <source>
        <dbReference type="ARBA" id="ARBA00022982"/>
    </source>
</evidence>
<feature type="domain" description="4Fe-4S ferredoxin-type" evidence="10">
    <location>
        <begin position="27"/>
        <end position="56"/>
    </location>
</feature>
<evidence type="ECO:0000313" key="11">
    <source>
        <dbReference type="EMBL" id="AGK60355.1"/>
    </source>
</evidence>
<keyword evidence="6" id="KW-0677">Repeat</keyword>
<dbReference type="PROSITE" id="PS51379">
    <property type="entry name" value="4FE4S_FER_2"/>
    <property type="match status" value="2"/>
</dbReference>
<reference evidence="11 12" key="1">
    <citation type="journal article" date="2013" name="Genome Announc.">
        <title>Complete Genome Sequence of the Thermophilic and Facultatively Chemolithoautotrophic Sulfate Reducer Archaeoglobus sulfaticallidus Strain PM70-1T.</title>
        <authorList>
            <person name="Stokke R."/>
            <person name="Hocking W.P."/>
            <person name="Steinsbu B.O."/>
            <person name="Steen I.H."/>
        </authorList>
    </citation>
    <scope>NUCLEOTIDE SEQUENCE [LARGE SCALE GENOMIC DNA]</scope>
    <source>
        <strain evidence="11">PM70-1</strain>
    </source>
</reference>
<accession>N0BJM9</accession>
<feature type="domain" description="4Fe-4S ferredoxin-type" evidence="10">
    <location>
        <begin position="59"/>
        <end position="89"/>
    </location>
</feature>
<gene>
    <name evidence="11" type="ORF">Asulf_00323</name>
</gene>
<dbReference type="NCBIfam" id="TIGR02179">
    <property type="entry name" value="PorD_KorD"/>
    <property type="match status" value="1"/>
</dbReference>
<dbReference type="Gene3D" id="3.30.70.20">
    <property type="match status" value="1"/>
</dbReference>
<dbReference type="PROSITE" id="PS00198">
    <property type="entry name" value="4FE4S_FER_1"/>
    <property type="match status" value="1"/>
</dbReference>
<comment type="subunit">
    <text evidence="2">Heterotetramer of one alpha, one beta, one delta and one gamma chain.</text>
</comment>
<protein>
    <submittedName>
        <fullName evidence="11">2-oxoacid:acceptor oxidoreductase, delta subunit, pyruvate/2-ketoisovalerate family</fullName>
    </submittedName>
</protein>
<keyword evidence="8" id="KW-0408">Iron</keyword>
<dbReference type="STRING" id="387631.Asulf_00323"/>
<dbReference type="GO" id="GO:0016625">
    <property type="term" value="F:oxidoreductase activity, acting on the aldehyde or oxo group of donors, iron-sulfur protein as acceptor"/>
    <property type="evidence" value="ECO:0007669"/>
    <property type="project" value="InterPro"/>
</dbReference>
<keyword evidence="9" id="KW-0411">Iron-sulfur</keyword>
<sequence>MVVRVTLGGVSKPLLSKNMKTGDWGTEYPVVDEEKCTACKTCEHLCPDACIVIVEKGDTKVAVPDYDYCKGCGVCFSVCPADAIKMELKEIYKVED</sequence>
<proteinExistence type="predicted"/>
<dbReference type="GO" id="GO:0046872">
    <property type="term" value="F:metal ion binding"/>
    <property type="evidence" value="ECO:0007669"/>
    <property type="project" value="UniProtKB-KW"/>
</dbReference>
<keyword evidence="3" id="KW-0813">Transport</keyword>
<dbReference type="PANTHER" id="PTHR43724">
    <property type="entry name" value="PYRUVATE SYNTHASE SUBUNIT PORD"/>
    <property type="match status" value="1"/>
</dbReference>
<evidence type="ECO:0000256" key="4">
    <source>
        <dbReference type="ARBA" id="ARBA00022485"/>
    </source>
</evidence>
<dbReference type="Pfam" id="PF14697">
    <property type="entry name" value="Fer4_21"/>
    <property type="match status" value="1"/>
</dbReference>
<dbReference type="RefSeq" id="WP_015589954.1">
    <property type="nucleotide sequence ID" value="NC_021169.1"/>
</dbReference>
<keyword evidence="7" id="KW-0249">Electron transport</keyword>
<comment type="cofactor">
    <cofactor evidence="1">
        <name>[4Fe-4S] cluster</name>
        <dbReference type="ChEBI" id="CHEBI:49883"/>
    </cofactor>
</comment>
<evidence type="ECO:0000256" key="2">
    <source>
        <dbReference type="ARBA" id="ARBA00011595"/>
    </source>
</evidence>
<dbReference type="Proteomes" id="UP000013307">
    <property type="component" value="Chromosome"/>
</dbReference>
<keyword evidence="11" id="KW-0670">Pyruvate</keyword>
<dbReference type="GO" id="GO:0051539">
    <property type="term" value="F:4 iron, 4 sulfur cluster binding"/>
    <property type="evidence" value="ECO:0007669"/>
    <property type="project" value="UniProtKB-KW"/>
</dbReference>
<keyword evidence="4" id="KW-0004">4Fe-4S</keyword>
<dbReference type="eggNOG" id="arCOG01605">
    <property type="taxonomic scope" value="Archaea"/>
</dbReference>
<evidence type="ECO:0000256" key="6">
    <source>
        <dbReference type="ARBA" id="ARBA00022737"/>
    </source>
</evidence>